<reference evidence="4 7" key="1">
    <citation type="journal article" date="2005" name="Environ. Microbiol.">
        <title>Genetic and functional properties of uncultivated thermophilic crenarchaeotes from a subsurface gold mine as revealed by analysis of genome fragments.</title>
        <authorList>
            <person name="Nunoura T."/>
            <person name="Hirayama H."/>
            <person name="Takami H."/>
            <person name="Oida H."/>
            <person name="Nishi S."/>
            <person name="Shimamura S."/>
            <person name="Suzuki Y."/>
            <person name="Inagaki F."/>
            <person name="Takai K."/>
            <person name="Nealson K.H."/>
            <person name="Horikoshi K."/>
        </authorList>
    </citation>
    <scope>NUCLEOTIDE SEQUENCE [LARGE SCALE GENOMIC DNA]</scope>
</reference>
<dbReference type="Pfam" id="PF07992">
    <property type="entry name" value="Pyr_redox_2"/>
    <property type="match status" value="1"/>
</dbReference>
<dbReference type="EMBL" id="AP011898">
    <property type="protein sequence ID" value="BAJ49630.1"/>
    <property type="molecule type" value="Genomic_DNA"/>
</dbReference>
<dbReference type="PANTHER" id="PTHR48105">
    <property type="entry name" value="THIOREDOXIN REDUCTASE 1-RELATED-RELATED"/>
    <property type="match status" value="1"/>
</dbReference>
<keyword evidence="2 4" id="KW-0560">Oxidoreductase</keyword>
<evidence type="ECO:0000259" key="3">
    <source>
        <dbReference type="Pfam" id="PF07992"/>
    </source>
</evidence>
<name>E6N860_CALS0</name>
<dbReference type="AlphaFoldDB" id="E6N860"/>
<dbReference type="GO" id="GO:0005737">
    <property type="term" value="C:cytoplasm"/>
    <property type="evidence" value="ECO:0007669"/>
    <property type="project" value="InterPro"/>
</dbReference>
<dbReference type="GO" id="GO:0019430">
    <property type="term" value="P:removal of superoxide radicals"/>
    <property type="evidence" value="ECO:0007669"/>
    <property type="project" value="InterPro"/>
</dbReference>
<gene>
    <name evidence="6" type="ORF">CSUB_C1379</name>
    <name evidence="4" type="ORF">HGMM_F50B05C30</name>
    <name evidence="5" type="ORF">HGMM_F53G09C24</name>
</gene>
<protein>
    <submittedName>
        <fullName evidence="4">Thioredoxin reductase (NADPH)</fullName>
        <ecNumber evidence="4">1.8.1.9</ecNumber>
    </submittedName>
</protein>
<keyword evidence="1" id="KW-0285">Flavoprotein</keyword>
<dbReference type="NCBIfam" id="TIGR01292">
    <property type="entry name" value="TRX_reduct"/>
    <property type="match status" value="1"/>
</dbReference>
<dbReference type="STRING" id="311458.CSUB_C1379"/>
<dbReference type="InterPro" id="IPR036188">
    <property type="entry name" value="FAD/NAD-bd_sf"/>
</dbReference>
<dbReference type="Gene3D" id="3.50.50.60">
    <property type="entry name" value="FAD/NAD(P)-binding domain"/>
    <property type="match status" value="2"/>
</dbReference>
<dbReference type="InterPro" id="IPR023753">
    <property type="entry name" value="FAD/NAD-binding_dom"/>
</dbReference>
<evidence type="ECO:0000313" key="4">
    <source>
        <dbReference type="EMBL" id="BAJ48479.1"/>
    </source>
</evidence>
<proteinExistence type="predicted"/>
<dbReference type="KEGG" id="csu:CSUB_C1379"/>
<evidence type="ECO:0000313" key="7">
    <source>
        <dbReference type="Proteomes" id="UP000008120"/>
    </source>
</evidence>
<organism evidence="4 7">
    <name type="scientific">Caldiarchaeum subterraneum</name>
    <dbReference type="NCBI Taxonomy" id="311458"/>
    <lineage>
        <taxon>Archaea</taxon>
        <taxon>Nitrososphaerota</taxon>
        <taxon>Candidatus Caldarchaeales</taxon>
        <taxon>Candidatus Caldarchaeaceae</taxon>
        <taxon>Candidatus Caldarchaeum</taxon>
    </lineage>
</organism>
<sequence>MLLGMADVYDVVVIGGGPAGYTAAIYTCRANLKTLVIAGIEAGGQLMLTREVENYPGFANGVIGPELMENMRQQAENQGAEIVYDNATGVDFSKHPFEVYVGDEVYRGRVVIVATGASPKWLGVEGERRLLAKGVSSCATCDGPLFKGTSTTVVVGGGDTAMEYALYLSNLVEKVVVVHRRDTLRASKVLAERARNNPRIEFVWNSVVTEIIGDNKVEAVRVKNLKTGEEQIIRTESVFVAIGHKPNTEIFAGQLEMDEEGYIKLFNGMMTSVKGVFAAGDVHDKKYRQAITAAGFGCMAAMEAIRFIESGELEKLSQVSTNISPSRT</sequence>
<reference evidence="4 7" key="2">
    <citation type="journal article" date="2011" name="Nucleic Acids Res.">
        <title>Insights into the evolution of Archaea and eukaryotic protein modifier systems revealed by the genome of a novel archaeal group.</title>
        <authorList>
            <person name="Nunoura T."/>
            <person name="Takaki Y."/>
            <person name="Kakuta J."/>
            <person name="Nishi S."/>
            <person name="Sugahara J."/>
            <person name="Kazama H."/>
            <person name="Chee G."/>
            <person name="Hattori M."/>
            <person name="Kanai A."/>
            <person name="Atomi H."/>
            <person name="Takai K."/>
            <person name="Takami H."/>
        </authorList>
    </citation>
    <scope>NUCLEOTIDE SEQUENCE [LARGE SCALE GENOMIC DNA]</scope>
</reference>
<evidence type="ECO:0000256" key="2">
    <source>
        <dbReference type="ARBA" id="ARBA00023002"/>
    </source>
</evidence>
<dbReference type="EMBL" id="BA000048">
    <property type="protein sequence ID" value="BAJ51230.1"/>
    <property type="molecule type" value="Genomic_DNA"/>
</dbReference>
<dbReference type="Proteomes" id="UP000008120">
    <property type="component" value="Chromosome"/>
</dbReference>
<dbReference type="GO" id="GO:0004791">
    <property type="term" value="F:thioredoxin-disulfide reductase (NADPH) activity"/>
    <property type="evidence" value="ECO:0007669"/>
    <property type="project" value="UniProtKB-EC"/>
</dbReference>
<dbReference type="BioCyc" id="CCAL311458:G131R-1399-MONOMER"/>
<dbReference type="InterPro" id="IPR050097">
    <property type="entry name" value="Ferredoxin-NADP_redctase_2"/>
</dbReference>
<dbReference type="PRINTS" id="PR00368">
    <property type="entry name" value="FADPNR"/>
</dbReference>
<feature type="domain" description="FAD/NAD(P)-binding" evidence="3">
    <location>
        <begin position="9"/>
        <end position="294"/>
    </location>
</feature>
<accession>E6N860</accession>
<evidence type="ECO:0000313" key="6">
    <source>
        <dbReference type="EMBL" id="BAJ51230.1"/>
    </source>
</evidence>
<dbReference type="InterPro" id="IPR005982">
    <property type="entry name" value="Thioredox_Rdtase"/>
</dbReference>
<dbReference type="EC" id="1.8.1.9" evidence="4"/>
<dbReference type="EMBL" id="AP011866">
    <property type="protein sequence ID" value="BAJ48479.1"/>
    <property type="molecule type" value="Genomic_DNA"/>
</dbReference>
<dbReference type="SUPFAM" id="SSF51905">
    <property type="entry name" value="FAD/NAD(P)-binding domain"/>
    <property type="match status" value="1"/>
</dbReference>
<evidence type="ECO:0000313" key="5">
    <source>
        <dbReference type="EMBL" id="BAJ49630.1"/>
    </source>
</evidence>
<evidence type="ECO:0000256" key="1">
    <source>
        <dbReference type="ARBA" id="ARBA00022630"/>
    </source>
</evidence>
<dbReference type="PRINTS" id="PR00469">
    <property type="entry name" value="PNDRDTASEII"/>
</dbReference>